<dbReference type="AlphaFoldDB" id="A0A8S0VIW7"/>
<dbReference type="EMBL" id="CACTIH010010825">
    <property type="protein sequence ID" value="CAA3033723.1"/>
    <property type="molecule type" value="Genomic_DNA"/>
</dbReference>
<accession>A0A8S0VIW7</accession>
<gene>
    <name evidence="1" type="ORF">OLEA9_A099907</name>
</gene>
<evidence type="ECO:0000313" key="2">
    <source>
        <dbReference type="Proteomes" id="UP000594638"/>
    </source>
</evidence>
<protein>
    <submittedName>
        <fullName evidence="1">Uncharacterized protein</fullName>
    </submittedName>
</protein>
<comment type="caution">
    <text evidence="1">The sequence shown here is derived from an EMBL/GenBank/DDBJ whole genome shotgun (WGS) entry which is preliminary data.</text>
</comment>
<reference evidence="1 2" key="1">
    <citation type="submission" date="2019-12" db="EMBL/GenBank/DDBJ databases">
        <authorList>
            <person name="Alioto T."/>
            <person name="Alioto T."/>
            <person name="Gomez Garrido J."/>
        </authorList>
    </citation>
    <scope>NUCLEOTIDE SEQUENCE [LARGE SCALE GENOMIC DNA]</scope>
</reference>
<dbReference type="Proteomes" id="UP000594638">
    <property type="component" value="Unassembled WGS sequence"/>
</dbReference>
<organism evidence="1 2">
    <name type="scientific">Olea europaea subsp. europaea</name>
    <dbReference type="NCBI Taxonomy" id="158383"/>
    <lineage>
        <taxon>Eukaryota</taxon>
        <taxon>Viridiplantae</taxon>
        <taxon>Streptophyta</taxon>
        <taxon>Embryophyta</taxon>
        <taxon>Tracheophyta</taxon>
        <taxon>Spermatophyta</taxon>
        <taxon>Magnoliopsida</taxon>
        <taxon>eudicotyledons</taxon>
        <taxon>Gunneridae</taxon>
        <taxon>Pentapetalae</taxon>
        <taxon>asterids</taxon>
        <taxon>lamiids</taxon>
        <taxon>Lamiales</taxon>
        <taxon>Oleaceae</taxon>
        <taxon>Oleeae</taxon>
        <taxon>Olea</taxon>
    </lineage>
</organism>
<proteinExistence type="predicted"/>
<name>A0A8S0VIW7_OLEEU</name>
<dbReference type="Gramene" id="OE9A099907T1">
    <property type="protein sequence ID" value="OE9A099907C1"/>
    <property type="gene ID" value="OE9A099907"/>
</dbReference>
<keyword evidence="2" id="KW-1185">Reference proteome</keyword>
<evidence type="ECO:0000313" key="1">
    <source>
        <dbReference type="EMBL" id="CAA3033723.1"/>
    </source>
</evidence>
<sequence>MSTGEGRMQDVSTFSFDLSCKYKITLGSFHSAKPATVLASSGSQSSTSGSFASRDSSSRHAFSLGVAIIMPGAICSRLCQEEILMVSQLGGSTPQIRHATTALSTAANRTGLSRPS</sequence>